<dbReference type="OrthoDB" id="2508597at2759"/>
<keyword evidence="4" id="KW-1185">Reference proteome</keyword>
<evidence type="ECO:0000256" key="2">
    <source>
        <dbReference type="SAM" id="SignalP"/>
    </source>
</evidence>
<dbReference type="Proteomes" id="UP000324748">
    <property type="component" value="Unassembled WGS sequence"/>
</dbReference>
<feature type="compositionally biased region" description="Polar residues" evidence="1">
    <location>
        <begin position="235"/>
        <end position="248"/>
    </location>
</feature>
<feature type="chain" id="PRO_5022862705" description="ELMO domain-containing protein" evidence="2">
    <location>
        <begin position="21"/>
        <end position="564"/>
    </location>
</feature>
<evidence type="ECO:0000256" key="1">
    <source>
        <dbReference type="SAM" id="MobiDB-lite"/>
    </source>
</evidence>
<evidence type="ECO:0000313" key="4">
    <source>
        <dbReference type="Proteomes" id="UP000324748"/>
    </source>
</evidence>
<reference evidence="3 4" key="1">
    <citation type="submission" date="2019-05" db="EMBL/GenBank/DDBJ databases">
        <title>Emergence of the Ug99 lineage of the wheat stem rust pathogen through somatic hybridization.</title>
        <authorList>
            <person name="Li F."/>
            <person name="Upadhyaya N.M."/>
            <person name="Sperschneider J."/>
            <person name="Matny O."/>
            <person name="Nguyen-Phuc H."/>
            <person name="Mago R."/>
            <person name="Raley C."/>
            <person name="Miller M.E."/>
            <person name="Silverstein K.A.T."/>
            <person name="Henningsen E."/>
            <person name="Hirsch C.D."/>
            <person name="Visser B."/>
            <person name="Pretorius Z.A."/>
            <person name="Steffenson B.J."/>
            <person name="Schwessinger B."/>
            <person name="Dodds P.N."/>
            <person name="Figueroa M."/>
        </authorList>
    </citation>
    <scope>NUCLEOTIDE SEQUENCE [LARGE SCALE GENOMIC DNA]</scope>
    <source>
        <strain evidence="3">21-0</strain>
    </source>
</reference>
<proteinExistence type="predicted"/>
<feature type="region of interest" description="Disordered" evidence="1">
    <location>
        <begin position="66"/>
        <end position="107"/>
    </location>
</feature>
<feature type="compositionally biased region" description="Polar residues" evidence="1">
    <location>
        <begin position="216"/>
        <end position="227"/>
    </location>
</feature>
<name>A0A5B0MRX3_PUCGR</name>
<protein>
    <recommendedName>
        <fullName evidence="5">ELMO domain-containing protein</fullName>
    </recommendedName>
</protein>
<evidence type="ECO:0008006" key="5">
    <source>
        <dbReference type="Google" id="ProtNLM"/>
    </source>
</evidence>
<dbReference type="EMBL" id="VSWC01000132">
    <property type="protein sequence ID" value="KAA1079302.1"/>
    <property type="molecule type" value="Genomic_DNA"/>
</dbReference>
<dbReference type="AlphaFoldDB" id="A0A5B0MRX3"/>
<gene>
    <name evidence="3" type="ORF">PGT21_007024</name>
</gene>
<comment type="caution">
    <text evidence="3">The sequence shown here is derived from an EMBL/GenBank/DDBJ whole genome shotgun (WGS) entry which is preliminary data.</text>
</comment>
<feature type="region of interest" description="Disordered" evidence="1">
    <location>
        <begin position="216"/>
        <end position="285"/>
    </location>
</feature>
<feature type="compositionally biased region" description="Polar residues" evidence="1">
    <location>
        <begin position="66"/>
        <end position="89"/>
    </location>
</feature>
<sequence length="564" mass="63753">MNIGITLYVLCYSILFPCEAIDEILDQPHDDLFAWNLQPSNLDDIFFGSPSQTQYPPHYDHDTAFSFLSSPQDTPPHASTTSSSLQIDPSQAHWGPAFNSPSSYPPIRSQRQALGYHQIENEPEGLIDLSTSHQGPGALQSNTDHSDVEAYFPKLLGAKRPGPSEYLLSSPAVTRLRVGTQEDTQVNHAISNPPAPSELRRGDDSMNEIAQTMQTQVISQPVGSDSASRGKAIATASTETANPTPSRSSEYHFPNEWTSHPPRNIASVSSSEPNESSEENLENELPNLRFTRDVLVDENATGNYGTQAYKIEELFDELGQENLVLPENEVVKHIACFSGRTKVSTQQALVRKGAPGIQEAENEMGPTLLLKEHYTTGRKKSGKTPTRYSLSKGTKSSFWTHKELWYNYWIMKTGVDFRKHNKDLQCTELLEIFPMYLFFVEMITTIIPRAENRQLSQARELSLACHSFFELLGGRFAGSKKEKYAALQQQILNYSTSPTYFKLWAFLSYWIDINRASLMSAVSPEKGYIPNYFKTFFNTIFYISIEHFHKIYKKLNYFPVHREN</sequence>
<keyword evidence="2" id="KW-0732">Signal</keyword>
<accession>A0A5B0MRX3</accession>
<evidence type="ECO:0000313" key="3">
    <source>
        <dbReference type="EMBL" id="KAA1079302.1"/>
    </source>
</evidence>
<feature type="signal peptide" evidence="2">
    <location>
        <begin position="1"/>
        <end position="20"/>
    </location>
</feature>
<organism evidence="3 4">
    <name type="scientific">Puccinia graminis f. sp. tritici</name>
    <dbReference type="NCBI Taxonomy" id="56615"/>
    <lineage>
        <taxon>Eukaryota</taxon>
        <taxon>Fungi</taxon>
        <taxon>Dikarya</taxon>
        <taxon>Basidiomycota</taxon>
        <taxon>Pucciniomycotina</taxon>
        <taxon>Pucciniomycetes</taxon>
        <taxon>Pucciniales</taxon>
        <taxon>Pucciniaceae</taxon>
        <taxon>Puccinia</taxon>
    </lineage>
</organism>